<dbReference type="GO" id="GO:0016740">
    <property type="term" value="F:transferase activity"/>
    <property type="evidence" value="ECO:0007669"/>
    <property type="project" value="UniProtKB-KW"/>
</dbReference>
<reference evidence="4 5" key="1">
    <citation type="journal article" date="2015" name="Science">
        <title>Genetic determinants of in vivo fitness and diet responsiveness in multiple human gut Bacteroides.</title>
        <authorList>
            <person name="Wu M."/>
            <person name="McNulty N.P."/>
            <person name="Rodionov D.A."/>
            <person name="Khoroshkin M.S."/>
            <person name="Griffin N.W."/>
            <person name="Cheng J."/>
            <person name="Latreille P."/>
            <person name="Kerstetter R.A."/>
            <person name="Terrapon N."/>
            <person name="Henrissat B."/>
            <person name="Osterman A.L."/>
            <person name="Gordon J.I."/>
        </authorList>
    </citation>
    <scope>NUCLEOTIDE SEQUENCE [LARGE SCALE GENOMIC DNA]</scope>
    <source>
        <strain evidence="4 5">WH2</strain>
    </source>
</reference>
<dbReference type="InterPro" id="IPR001173">
    <property type="entry name" value="Glyco_trans_2-like"/>
</dbReference>
<feature type="domain" description="Galactosyltransferase C-terminal" evidence="3">
    <location>
        <begin position="395"/>
        <end position="449"/>
    </location>
</feature>
<dbReference type="PATRIC" id="fig|246787.4.peg.3644"/>
<dbReference type="KEGG" id="bcel:BcellWH2_03533"/>
<dbReference type="PANTHER" id="PTHR43685:SF2">
    <property type="entry name" value="GLYCOSYLTRANSFERASE 2-LIKE DOMAIN-CONTAINING PROTEIN"/>
    <property type="match status" value="1"/>
</dbReference>
<sequence length="600" mass="70167">MIDNSQTPKISFCITCKNRFYQIKKTLPQNLEDNRRLQEIVEFVLVDFGSTDGLRKWISDNFKHEIRSGYLKYFYTEEMVYWHASIAKNTAHMLAQNDILVNLDCDNYTGSNGGWFVILQFIKNDGPMFLHQCSDDGFDGSFGRISIKRNDFLSIGGYNESLAPASYQDLDLINRLMAKGYRRIEVKDSRYNRAIRNTKEEGIAFTHSSFKTWHEMDEYNAKISQSNILAGKLIANGGSFGIRKNIFDIEGNVPKEVDSLKYAHKISFNITCMNRLHHIKQTLQQNIHDNFLSEQVEFNLLDYNSTDGLERWVKQQGELFDTGIFNYYKTITPTCYHRTHSRNMAFRLSTGDIVCNLDADNYLGEGFAAYILNLFCVSDEKVFYTPRYSERDVIGRLCLWRKHFLSVNGYNEALPGYGLEDIELYYRLWKSGIEQEFISENRFCKAIHHSHEERVSQEYMGRHIIEMYLFYINPYQTQVLLRYQDGSYSKTILKDNIYCNYNRSSHYENINQYFLDEKNRIIGGKNPEGGQWEDIEGCLSSFYRVDNVDLQSEILVYLSETQNFWEIERYECGGLSVNPNGFGQGIAYKNFDYDNPIFLK</sequence>
<dbReference type="RefSeq" id="WP_029427528.1">
    <property type="nucleotide sequence ID" value="NZ_CP012801.1"/>
</dbReference>
<feature type="domain" description="Glycosyltransferase 2-like" evidence="2">
    <location>
        <begin position="11"/>
        <end position="109"/>
    </location>
</feature>
<evidence type="ECO:0000259" key="2">
    <source>
        <dbReference type="Pfam" id="PF00535"/>
    </source>
</evidence>
<dbReference type="EMBL" id="CP012801">
    <property type="protein sequence ID" value="ALJ60756.1"/>
    <property type="molecule type" value="Genomic_DNA"/>
</dbReference>
<dbReference type="SUPFAM" id="SSF53448">
    <property type="entry name" value="Nucleotide-diphospho-sugar transferases"/>
    <property type="match status" value="2"/>
</dbReference>
<evidence type="ECO:0000313" key="4">
    <source>
        <dbReference type="EMBL" id="ALJ60756.1"/>
    </source>
</evidence>
<dbReference type="Proteomes" id="UP000061809">
    <property type="component" value="Chromosome"/>
</dbReference>
<evidence type="ECO:0000313" key="5">
    <source>
        <dbReference type="Proteomes" id="UP000061809"/>
    </source>
</evidence>
<dbReference type="CDD" id="cd00761">
    <property type="entry name" value="Glyco_tranf_GTA_type"/>
    <property type="match status" value="1"/>
</dbReference>
<dbReference type="PANTHER" id="PTHR43685">
    <property type="entry name" value="GLYCOSYLTRANSFERASE"/>
    <property type="match status" value="1"/>
</dbReference>
<keyword evidence="1 4" id="KW-0808">Transferase</keyword>
<dbReference type="AlphaFoldDB" id="A0A0P0GRI7"/>
<feature type="domain" description="Glycosyltransferase 2-like" evidence="2">
    <location>
        <begin position="270"/>
        <end position="392"/>
    </location>
</feature>
<accession>A0A0P0GRI7</accession>
<dbReference type="InterPro" id="IPR029044">
    <property type="entry name" value="Nucleotide-diphossugar_trans"/>
</dbReference>
<dbReference type="Gene3D" id="3.90.550.10">
    <property type="entry name" value="Spore Coat Polysaccharide Biosynthesis Protein SpsA, Chain A"/>
    <property type="match status" value="2"/>
</dbReference>
<evidence type="ECO:0000259" key="3">
    <source>
        <dbReference type="Pfam" id="PF02709"/>
    </source>
</evidence>
<evidence type="ECO:0000256" key="1">
    <source>
        <dbReference type="ARBA" id="ARBA00022679"/>
    </source>
</evidence>
<protein>
    <submittedName>
        <fullName evidence="4">Glycosyl transferase family 2</fullName>
    </submittedName>
</protein>
<dbReference type="InterPro" id="IPR027791">
    <property type="entry name" value="Galactosyl_T_C"/>
</dbReference>
<dbReference type="InterPro" id="IPR050834">
    <property type="entry name" value="Glycosyltransf_2"/>
</dbReference>
<dbReference type="Pfam" id="PF00535">
    <property type="entry name" value="Glycos_transf_2"/>
    <property type="match status" value="2"/>
</dbReference>
<dbReference type="Pfam" id="PF02709">
    <property type="entry name" value="Glyco_transf_7C"/>
    <property type="match status" value="1"/>
</dbReference>
<gene>
    <name evidence="4" type="ORF">BcellWH2_03533</name>
</gene>
<name>A0A0P0GRI7_9BACE</name>
<proteinExistence type="predicted"/>
<organism evidence="4 5">
    <name type="scientific">Bacteroides cellulosilyticus</name>
    <dbReference type="NCBI Taxonomy" id="246787"/>
    <lineage>
        <taxon>Bacteria</taxon>
        <taxon>Pseudomonadati</taxon>
        <taxon>Bacteroidota</taxon>
        <taxon>Bacteroidia</taxon>
        <taxon>Bacteroidales</taxon>
        <taxon>Bacteroidaceae</taxon>
        <taxon>Bacteroides</taxon>
    </lineage>
</organism>